<keyword evidence="3" id="KW-1185">Reference proteome</keyword>
<feature type="transmembrane region" description="Helical" evidence="1">
    <location>
        <begin position="49"/>
        <end position="70"/>
    </location>
</feature>
<sequence length="100" mass="11618">MSKLALQVTEYHKPLDKTLFRVLSLVLGFYHVAMIMWDPELYSQSIGGFNVVISPLMIWALCASMVFGVGFRPRKWFWQLLFSPYISLSILIYLTTIRLV</sequence>
<dbReference type="Pfam" id="PF09600">
    <property type="entry name" value="Cyd_oper_YbgE"/>
    <property type="match status" value="1"/>
</dbReference>
<evidence type="ECO:0000256" key="1">
    <source>
        <dbReference type="SAM" id="Phobius"/>
    </source>
</evidence>
<dbReference type="KEGG" id="vqi:CCZ37_04990"/>
<dbReference type="NCBIfam" id="TIGR02112">
    <property type="entry name" value="cyd_oper_ybgE"/>
    <property type="match status" value="1"/>
</dbReference>
<keyword evidence="1" id="KW-0472">Membrane</keyword>
<dbReference type="Proteomes" id="UP000215148">
    <property type="component" value="Chromosome 1"/>
</dbReference>
<feature type="transmembrane region" description="Helical" evidence="1">
    <location>
        <begin position="20"/>
        <end position="37"/>
    </location>
</feature>
<proteinExistence type="predicted"/>
<feature type="transmembrane region" description="Helical" evidence="1">
    <location>
        <begin position="76"/>
        <end position="94"/>
    </location>
</feature>
<dbReference type="InterPro" id="IPR011846">
    <property type="entry name" value="Cyd_oper_YbgE"/>
</dbReference>
<name>A0A223MXF1_9VIBR</name>
<gene>
    <name evidence="2" type="ORF">CCZ37_04990</name>
</gene>
<accession>A0A223MXF1</accession>
<keyword evidence="1" id="KW-0812">Transmembrane</keyword>
<dbReference type="RefSeq" id="WP_094499916.1">
    <property type="nucleotide sequence ID" value="NZ_CAWNHI010000001.1"/>
</dbReference>
<organism evidence="2 3">
    <name type="scientific">Vibrio qinghaiensis</name>
    <dbReference type="NCBI Taxonomy" id="2025808"/>
    <lineage>
        <taxon>Bacteria</taxon>
        <taxon>Pseudomonadati</taxon>
        <taxon>Pseudomonadota</taxon>
        <taxon>Gammaproteobacteria</taxon>
        <taxon>Vibrionales</taxon>
        <taxon>Vibrionaceae</taxon>
        <taxon>Vibrio</taxon>
    </lineage>
</organism>
<evidence type="ECO:0000313" key="2">
    <source>
        <dbReference type="EMBL" id="ASU21987.1"/>
    </source>
</evidence>
<protein>
    <submittedName>
        <fullName evidence="2">Cyd operon protein YbgE</fullName>
    </submittedName>
</protein>
<evidence type="ECO:0000313" key="3">
    <source>
        <dbReference type="Proteomes" id="UP000215148"/>
    </source>
</evidence>
<dbReference type="AlphaFoldDB" id="A0A223MXF1"/>
<reference evidence="2 3" key="1">
    <citation type="submission" date="2017-08" db="EMBL/GenBank/DDBJ databases">
        <title>The Vibrio qinghaiensis sp.-Q67 is a luminous bacteria isolated firstly from Qinghai lake, Qinghai province, China, which has been proved to be very sensitive to detect environmental and food pollutants. Therefore, complete genome analysis of V. qinghaiensis sp.-Q67 highlights the potential application of this strain on detection of hazards in the contaminated environments.</title>
        <authorList>
            <person name="Gong L."/>
        </authorList>
    </citation>
    <scope>NUCLEOTIDE SEQUENCE [LARGE SCALE GENOMIC DNA]</scope>
    <source>
        <strain evidence="2 3">Q67</strain>
    </source>
</reference>
<dbReference type="EMBL" id="CP022741">
    <property type="protein sequence ID" value="ASU21987.1"/>
    <property type="molecule type" value="Genomic_DNA"/>
</dbReference>
<keyword evidence="1" id="KW-1133">Transmembrane helix</keyword>